<feature type="compositionally biased region" description="Basic and acidic residues" evidence="1">
    <location>
        <begin position="244"/>
        <end position="257"/>
    </location>
</feature>
<evidence type="ECO:0000313" key="3">
    <source>
        <dbReference type="EMBL" id="KAK9710848.1"/>
    </source>
</evidence>
<feature type="compositionally biased region" description="Basic and acidic residues" evidence="1">
    <location>
        <begin position="482"/>
        <end position="496"/>
    </location>
</feature>
<evidence type="ECO:0000256" key="1">
    <source>
        <dbReference type="SAM" id="MobiDB-lite"/>
    </source>
</evidence>
<evidence type="ECO:0000313" key="4">
    <source>
        <dbReference type="Proteomes" id="UP001479436"/>
    </source>
</evidence>
<feature type="compositionally biased region" description="Basic and acidic residues" evidence="1">
    <location>
        <begin position="87"/>
        <end position="132"/>
    </location>
</feature>
<feature type="compositionally biased region" description="Basic and acidic residues" evidence="1">
    <location>
        <begin position="327"/>
        <end position="395"/>
    </location>
</feature>
<organism evidence="3 4">
    <name type="scientific">Basidiobolus ranarum</name>
    <dbReference type="NCBI Taxonomy" id="34480"/>
    <lineage>
        <taxon>Eukaryota</taxon>
        <taxon>Fungi</taxon>
        <taxon>Fungi incertae sedis</taxon>
        <taxon>Zoopagomycota</taxon>
        <taxon>Entomophthoromycotina</taxon>
        <taxon>Basidiobolomycetes</taxon>
        <taxon>Basidiobolales</taxon>
        <taxon>Basidiobolaceae</taxon>
        <taxon>Basidiobolus</taxon>
    </lineage>
</organism>
<feature type="compositionally biased region" description="Basic and acidic residues" evidence="1">
    <location>
        <begin position="219"/>
        <end position="235"/>
    </location>
</feature>
<dbReference type="PROSITE" id="PS51257">
    <property type="entry name" value="PROKAR_LIPOPROTEIN"/>
    <property type="match status" value="1"/>
</dbReference>
<feature type="compositionally biased region" description="Polar residues" evidence="1">
    <location>
        <begin position="557"/>
        <end position="571"/>
    </location>
</feature>
<proteinExistence type="predicted"/>
<dbReference type="EMBL" id="JASJQH010007318">
    <property type="protein sequence ID" value="KAK9710848.1"/>
    <property type="molecule type" value="Genomic_DNA"/>
</dbReference>
<feature type="compositionally biased region" description="Basic and acidic residues" evidence="1">
    <location>
        <begin position="161"/>
        <end position="186"/>
    </location>
</feature>
<gene>
    <name evidence="3" type="ORF">K7432_008179</name>
</gene>
<keyword evidence="2" id="KW-0732">Signal</keyword>
<feature type="compositionally biased region" description="Basic and acidic residues" evidence="1">
    <location>
        <begin position="193"/>
        <end position="206"/>
    </location>
</feature>
<accession>A0ABR2VZD9</accession>
<protein>
    <submittedName>
        <fullName evidence="3">Uncharacterized protein</fullName>
    </submittedName>
</protein>
<comment type="caution">
    <text evidence="3">The sequence shown here is derived from an EMBL/GenBank/DDBJ whole genome shotgun (WGS) entry which is preliminary data.</text>
</comment>
<sequence length="571" mass="64244">MKATLLNSLFLIASCSAGIMYMPKGAIEDNRLFLAESSNHQYSPQVTDNLEYIDEKPTTHPEIDHGSNKEYSGPKDANNGKHPYLHVGEETHPESNKKSESVISHMKEKNDSEKTNGDYHKTKEHNGAHSVEETDYVESTQKHGTKHMDKYTNNSKGNKVHHSEYQHPEKPTSKDDYDNAKTEKSQHVPNIDQESKPDHSKEESHTFNEMVGATEEPDYNEKVYKYGDQYVDKPSHGSRNSHYVVREYKQKDNHGDDGAISSYNNEKSGARASPKIGNGKDYEQQNSHRNSDNDHKPKINAKDGSKIKDHNQPKDTSIRYNDGPDSAIKKDDYSHENNDKSEVAPEHKRKPLDGKKPTGDDHGATNKPKDIYKKETHEKAKDKKISNSDKLDDSHNYSGMKKTPKDNGKASESYKPSKHAVSLDRQSPANKNPFAEKNSHNTDTKDTPKKIHKPAANNEYKNENAPSDKIKPKEQSGYSSQNDHKSASDRKTDNKNKSTGNDNYKGKEKPKNFHDSGKKSTNKEIGNKDKSAKKDHTYGNNDQSAAEGKKAHDKSKGNTGKSVDNYKSTCD</sequence>
<keyword evidence="4" id="KW-1185">Reference proteome</keyword>
<feature type="compositionally biased region" description="Basic and acidic residues" evidence="1">
    <location>
        <begin position="289"/>
        <end position="317"/>
    </location>
</feature>
<feature type="compositionally biased region" description="Basic and acidic residues" evidence="1">
    <location>
        <begin position="547"/>
        <end position="556"/>
    </location>
</feature>
<reference evidence="3 4" key="1">
    <citation type="submission" date="2023-04" db="EMBL/GenBank/DDBJ databases">
        <title>Genome of Basidiobolus ranarum AG-B5.</title>
        <authorList>
            <person name="Stajich J.E."/>
            <person name="Carter-House D."/>
            <person name="Gryganskyi A."/>
        </authorList>
    </citation>
    <scope>NUCLEOTIDE SEQUENCE [LARGE SCALE GENOMIC DNA]</scope>
    <source>
        <strain evidence="3 4">AG-B5</strain>
    </source>
</reference>
<evidence type="ECO:0000256" key="2">
    <source>
        <dbReference type="SAM" id="SignalP"/>
    </source>
</evidence>
<feature type="compositionally biased region" description="Basic and acidic residues" evidence="1">
    <location>
        <begin position="437"/>
        <end position="449"/>
    </location>
</feature>
<dbReference type="Proteomes" id="UP001479436">
    <property type="component" value="Unassembled WGS sequence"/>
</dbReference>
<feature type="chain" id="PRO_5045483175" evidence="2">
    <location>
        <begin position="18"/>
        <end position="571"/>
    </location>
</feature>
<feature type="signal peptide" evidence="2">
    <location>
        <begin position="1"/>
        <end position="17"/>
    </location>
</feature>
<feature type="compositionally biased region" description="Basic and acidic residues" evidence="1">
    <location>
        <begin position="504"/>
        <end position="537"/>
    </location>
</feature>
<feature type="compositionally biased region" description="Basic and acidic residues" evidence="1">
    <location>
        <begin position="56"/>
        <end position="68"/>
    </location>
</feature>
<feature type="region of interest" description="Disordered" evidence="1">
    <location>
        <begin position="56"/>
        <end position="571"/>
    </location>
</feature>
<name>A0ABR2VZD9_9FUNG</name>
<feature type="compositionally biased region" description="Basic and acidic residues" evidence="1">
    <location>
        <begin position="460"/>
        <end position="474"/>
    </location>
</feature>